<evidence type="ECO:0008006" key="5">
    <source>
        <dbReference type="Google" id="ProtNLM"/>
    </source>
</evidence>
<keyword evidence="2" id="KW-0812">Transmembrane</keyword>
<feature type="region of interest" description="Disordered" evidence="1">
    <location>
        <begin position="70"/>
        <end position="120"/>
    </location>
</feature>
<evidence type="ECO:0000256" key="2">
    <source>
        <dbReference type="SAM" id="Phobius"/>
    </source>
</evidence>
<accession>A0ABP6QMX0</accession>
<comment type="caution">
    <text evidence="3">The sequence shown here is derived from an EMBL/GenBank/DDBJ whole genome shotgun (WGS) entry which is preliminary data.</text>
</comment>
<dbReference type="EMBL" id="BAAAUV010000041">
    <property type="protein sequence ID" value="GAA3240366.1"/>
    <property type="molecule type" value="Genomic_DNA"/>
</dbReference>
<keyword evidence="2" id="KW-0472">Membrane</keyword>
<dbReference type="RefSeq" id="WP_344838919.1">
    <property type="nucleotide sequence ID" value="NZ_BAAAUV010000041.1"/>
</dbReference>
<reference evidence="4" key="1">
    <citation type="journal article" date="2019" name="Int. J. Syst. Evol. Microbiol.">
        <title>The Global Catalogue of Microorganisms (GCM) 10K type strain sequencing project: providing services to taxonomists for standard genome sequencing and annotation.</title>
        <authorList>
            <consortium name="The Broad Institute Genomics Platform"/>
            <consortium name="The Broad Institute Genome Sequencing Center for Infectious Disease"/>
            <person name="Wu L."/>
            <person name="Ma J."/>
        </authorList>
    </citation>
    <scope>NUCLEOTIDE SEQUENCE [LARGE SCALE GENOMIC DNA]</scope>
    <source>
        <strain evidence="4">JCM 9377</strain>
    </source>
</reference>
<feature type="transmembrane region" description="Helical" evidence="2">
    <location>
        <begin position="49"/>
        <end position="69"/>
    </location>
</feature>
<protein>
    <recommendedName>
        <fullName evidence="5">Pyrroloquinoline-quinone binding quinoprotein</fullName>
    </recommendedName>
</protein>
<evidence type="ECO:0000313" key="4">
    <source>
        <dbReference type="Proteomes" id="UP001501237"/>
    </source>
</evidence>
<evidence type="ECO:0000256" key="1">
    <source>
        <dbReference type="SAM" id="MobiDB-lite"/>
    </source>
</evidence>
<keyword evidence="2" id="KW-1133">Transmembrane helix</keyword>
<dbReference type="Proteomes" id="UP001501237">
    <property type="component" value="Unassembled WGS sequence"/>
</dbReference>
<proteinExistence type="predicted"/>
<evidence type="ECO:0000313" key="3">
    <source>
        <dbReference type="EMBL" id="GAA3240366.1"/>
    </source>
</evidence>
<sequence length="403" mass="41017">MEDLERLVAGRLRALDEAAPSPEARDRILGDVRRTVTTRRRRRRALQSAAGASLVAVAVVAAPVLLGGAGEPGHDSPEPAPLAATAQRPTAENEKEGTGKAGNPPRTRTKPPVKAGTAGGTLPGGMVLSAFGVASDGAVLGEGRTGSDSDGTLWRADLNDLLAAPVPVTRSEGLTGASGGDALTVWAEETGSGVEVLCQDGDGTTISLGGGLDEDHGYHADGAYAVWTDDAGTVWSAKGCDAAPRQLAEGYAAGFAYPYAYVLATGAGGAPTGELSRLHVETGAGETHDVPAGLLAGDDVMYAAGKGTFSIAHGSALTVFDTSTWARRTLGKRLPAAGGSGHSFLTAGDDLIVYSSRAASAKSLIYDVNATRAKTVQGEAFTKGPWLLTRTDPADDYALKPSG</sequence>
<organism evidence="3 4">
    <name type="scientific">Actinocorallia longicatena</name>
    <dbReference type="NCBI Taxonomy" id="111803"/>
    <lineage>
        <taxon>Bacteria</taxon>
        <taxon>Bacillati</taxon>
        <taxon>Actinomycetota</taxon>
        <taxon>Actinomycetes</taxon>
        <taxon>Streptosporangiales</taxon>
        <taxon>Thermomonosporaceae</taxon>
        <taxon>Actinocorallia</taxon>
    </lineage>
</organism>
<name>A0ABP6QMX0_9ACTN</name>
<gene>
    <name evidence="3" type="ORF">GCM10010468_77010</name>
</gene>
<keyword evidence="4" id="KW-1185">Reference proteome</keyword>